<dbReference type="InterPro" id="IPR014048">
    <property type="entry name" value="MethylDNA_cys_MeTrfase_DNA-bd"/>
</dbReference>
<organism evidence="12 13">
    <name type="scientific">Dendrosporobacter quercicolus</name>
    <dbReference type="NCBI Taxonomy" id="146817"/>
    <lineage>
        <taxon>Bacteria</taxon>
        <taxon>Bacillati</taxon>
        <taxon>Bacillota</taxon>
        <taxon>Negativicutes</taxon>
        <taxon>Selenomonadales</taxon>
        <taxon>Sporomusaceae</taxon>
        <taxon>Dendrosporobacter</taxon>
    </lineage>
</organism>
<comment type="catalytic activity">
    <reaction evidence="8 9">
        <text>a 6-O-methyl-2'-deoxyguanosine in DNA + L-cysteinyl-[protein] = S-methyl-L-cysteinyl-[protein] + a 2'-deoxyguanosine in DNA</text>
        <dbReference type="Rhea" id="RHEA:24000"/>
        <dbReference type="Rhea" id="RHEA-COMP:10131"/>
        <dbReference type="Rhea" id="RHEA-COMP:10132"/>
        <dbReference type="Rhea" id="RHEA-COMP:11367"/>
        <dbReference type="Rhea" id="RHEA-COMP:11368"/>
        <dbReference type="ChEBI" id="CHEBI:29950"/>
        <dbReference type="ChEBI" id="CHEBI:82612"/>
        <dbReference type="ChEBI" id="CHEBI:85445"/>
        <dbReference type="ChEBI" id="CHEBI:85448"/>
        <dbReference type="EC" id="2.1.1.63"/>
    </reaction>
</comment>
<dbReference type="GO" id="GO:0032259">
    <property type="term" value="P:methylation"/>
    <property type="evidence" value="ECO:0007669"/>
    <property type="project" value="UniProtKB-KW"/>
</dbReference>
<accession>A0A1G9QUT1</accession>
<keyword evidence="6 9" id="KW-0227">DNA damage</keyword>
<feature type="domain" description="Methylguanine DNA methyltransferase ribonuclease-like" evidence="11">
    <location>
        <begin position="24"/>
        <end position="87"/>
    </location>
</feature>
<dbReference type="Proteomes" id="UP000214880">
    <property type="component" value="Unassembled WGS sequence"/>
</dbReference>
<dbReference type="SUPFAM" id="SSF53155">
    <property type="entry name" value="Methylated DNA-protein cysteine methyltransferase domain"/>
    <property type="match status" value="1"/>
</dbReference>
<dbReference type="PANTHER" id="PTHR10815:SF5">
    <property type="entry name" value="METHYLATED-DNA--PROTEIN-CYSTEINE METHYLTRANSFERASE"/>
    <property type="match status" value="1"/>
</dbReference>
<keyword evidence="4 9" id="KW-0489">Methyltransferase</keyword>
<feature type="domain" description="Methylated-DNA-[protein]-cysteine S-methyltransferase DNA binding" evidence="10">
    <location>
        <begin position="91"/>
        <end position="170"/>
    </location>
</feature>
<dbReference type="FunFam" id="1.10.10.10:FF:000214">
    <property type="entry name" value="Methylated-DNA--protein-cysteine methyltransferase"/>
    <property type="match status" value="1"/>
</dbReference>
<comment type="similarity">
    <text evidence="2 9">Belongs to the MGMT family.</text>
</comment>
<dbReference type="GO" id="GO:0006307">
    <property type="term" value="P:DNA alkylation repair"/>
    <property type="evidence" value="ECO:0007669"/>
    <property type="project" value="UniProtKB-UniRule"/>
</dbReference>
<sequence>MLYLHYQQGIFCGIAGERMKRVFFYQTDIGDIGIAENGQAVTELYFGAATVPPDAVQAQTELLREAGRQLLEYLAGRRRQFAVPLAPAGTAFRQRVWQAVGAIPYGQTLSYQEVAQRIGKPSAARAVGNANRRNPLPVFIPCHRVIGAKGQLTGYLGGLDIKKYLLGLEKRHGVF</sequence>
<dbReference type="Pfam" id="PF02870">
    <property type="entry name" value="Methyltransf_1N"/>
    <property type="match status" value="1"/>
</dbReference>
<evidence type="ECO:0000256" key="7">
    <source>
        <dbReference type="ARBA" id="ARBA00023204"/>
    </source>
</evidence>
<evidence type="ECO:0000259" key="11">
    <source>
        <dbReference type="Pfam" id="PF02870"/>
    </source>
</evidence>
<evidence type="ECO:0000313" key="12">
    <source>
        <dbReference type="EMBL" id="SDM14015.1"/>
    </source>
</evidence>
<dbReference type="SUPFAM" id="SSF46767">
    <property type="entry name" value="Methylated DNA-protein cysteine methyltransferase, C-terminal domain"/>
    <property type="match status" value="1"/>
</dbReference>
<dbReference type="EC" id="2.1.1.63" evidence="9"/>
<evidence type="ECO:0000259" key="10">
    <source>
        <dbReference type="Pfam" id="PF01035"/>
    </source>
</evidence>
<protein>
    <recommendedName>
        <fullName evidence="9">Methylated-DNA--protein-cysteine methyltransferase</fullName>
        <ecNumber evidence="9">2.1.1.63</ecNumber>
    </recommendedName>
    <alternativeName>
        <fullName evidence="9">6-O-methylguanine-DNA methyltransferase</fullName>
        <shortName evidence="9">MGMT</shortName>
    </alternativeName>
    <alternativeName>
        <fullName evidence="9">O-6-methylguanine-DNA-alkyltransferase</fullName>
    </alternativeName>
</protein>
<comment type="subcellular location">
    <subcellularLocation>
        <location evidence="9">Cytoplasm</location>
    </subcellularLocation>
</comment>
<comment type="function">
    <text evidence="9">Involved in the cellular defense against the biological effects of O6-methylguanine (O6-MeG) and O4-methylthymine (O4-MeT) in DNA. Repairs the methylated nucleobase in DNA by stoichiometrically transferring the methyl group to a cysteine residue in the enzyme. This is a suicide reaction: the enzyme is irreversibly inactivated.</text>
</comment>
<dbReference type="InterPro" id="IPR001497">
    <property type="entry name" value="MethylDNA_cys_MeTrfase_AS"/>
</dbReference>
<dbReference type="Pfam" id="PF01035">
    <property type="entry name" value="DNA_binding_1"/>
    <property type="match status" value="1"/>
</dbReference>
<reference evidence="12 13" key="1">
    <citation type="submission" date="2016-10" db="EMBL/GenBank/DDBJ databases">
        <authorList>
            <person name="de Groot N.N."/>
        </authorList>
    </citation>
    <scope>NUCLEOTIDE SEQUENCE [LARGE SCALE GENOMIC DNA]</scope>
    <source>
        <strain evidence="12 13">DSM 1736</strain>
    </source>
</reference>
<evidence type="ECO:0000256" key="1">
    <source>
        <dbReference type="ARBA" id="ARBA00001286"/>
    </source>
</evidence>
<dbReference type="GO" id="GO:0005737">
    <property type="term" value="C:cytoplasm"/>
    <property type="evidence" value="ECO:0007669"/>
    <property type="project" value="UniProtKB-SubCell"/>
</dbReference>
<dbReference type="Gene3D" id="3.30.160.70">
    <property type="entry name" value="Methylated DNA-protein cysteine methyltransferase domain"/>
    <property type="match status" value="1"/>
</dbReference>
<comment type="catalytic activity">
    <reaction evidence="1 9">
        <text>a 4-O-methyl-thymidine in DNA + L-cysteinyl-[protein] = a thymidine in DNA + S-methyl-L-cysteinyl-[protein]</text>
        <dbReference type="Rhea" id="RHEA:53428"/>
        <dbReference type="Rhea" id="RHEA-COMP:10131"/>
        <dbReference type="Rhea" id="RHEA-COMP:10132"/>
        <dbReference type="Rhea" id="RHEA-COMP:13555"/>
        <dbReference type="Rhea" id="RHEA-COMP:13556"/>
        <dbReference type="ChEBI" id="CHEBI:29950"/>
        <dbReference type="ChEBI" id="CHEBI:82612"/>
        <dbReference type="ChEBI" id="CHEBI:137386"/>
        <dbReference type="ChEBI" id="CHEBI:137387"/>
        <dbReference type="EC" id="2.1.1.63"/>
    </reaction>
</comment>
<dbReference type="InterPro" id="IPR036217">
    <property type="entry name" value="MethylDNA_cys_MeTrfase_DNAb"/>
</dbReference>
<keyword evidence="13" id="KW-1185">Reference proteome</keyword>
<evidence type="ECO:0000256" key="6">
    <source>
        <dbReference type="ARBA" id="ARBA00022763"/>
    </source>
</evidence>
<evidence type="ECO:0000256" key="5">
    <source>
        <dbReference type="ARBA" id="ARBA00022679"/>
    </source>
</evidence>
<keyword evidence="5 9" id="KW-0808">Transferase</keyword>
<proteinExistence type="inferred from homology"/>
<evidence type="ECO:0000256" key="2">
    <source>
        <dbReference type="ARBA" id="ARBA00008711"/>
    </source>
</evidence>
<keyword evidence="3 9" id="KW-0963">Cytoplasm</keyword>
<comment type="miscellaneous">
    <text evidence="9">This enzyme catalyzes only one turnover and therefore is not strictly catalytic. According to one definition, an enzyme is a biocatalyst that acts repeatedly and over many reaction cycles.</text>
</comment>
<evidence type="ECO:0000256" key="4">
    <source>
        <dbReference type="ARBA" id="ARBA00022603"/>
    </source>
</evidence>
<evidence type="ECO:0000256" key="3">
    <source>
        <dbReference type="ARBA" id="ARBA00022490"/>
    </source>
</evidence>
<evidence type="ECO:0000313" key="13">
    <source>
        <dbReference type="Proteomes" id="UP000214880"/>
    </source>
</evidence>
<name>A0A1G9QUT1_9FIRM</name>
<dbReference type="InterPro" id="IPR036631">
    <property type="entry name" value="MGMT_N_sf"/>
</dbReference>
<dbReference type="InterPro" id="IPR008332">
    <property type="entry name" value="MethylG_MeTrfase_N"/>
</dbReference>
<dbReference type="PROSITE" id="PS00374">
    <property type="entry name" value="MGMT"/>
    <property type="match status" value="1"/>
</dbReference>
<dbReference type="GO" id="GO:0003908">
    <property type="term" value="F:methylated-DNA-[protein]-cysteine S-methyltransferase activity"/>
    <property type="evidence" value="ECO:0007669"/>
    <property type="project" value="UniProtKB-UniRule"/>
</dbReference>
<gene>
    <name evidence="12" type="ORF">SAMN04488502_102285</name>
</gene>
<dbReference type="PANTHER" id="PTHR10815">
    <property type="entry name" value="METHYLATED-DNA--PROTEIN-CYSTEINE METHYLTRANSFERASE"/>
    <property type="match status" value="1"/>
</dbReference>
<dbReference type="EMBL" id="FNHB01000002">
    <property type="protein sequence ID" value="SDM14015.1"/>
    <property type="molecule type" value="Genomic_DNA"/>
</dbReference>
<dbReference type="CDD" id="cd06445">
    <property type="entry name" value="ATase"/>
    <property type="match status" value="1"/>
</dbReference>
<dbReference type="InterPro" id="IPR036388">
    <property type="entry name" value="WH-like_DNA-bd_sf"/>
</dbReference>
<keyword evidence="7 9" id="KW-0234">DNA repair</keyword>
<dbReference type="InterPro" id="IPR023546">
    <property type="entry name" value="MGMT"/>
</dbReference>
<evidence type="ECO:0000256" key="9">
    <source>
        <dbReference type="HAMAP-Rule" id="MF_00772"/>
    </source>
</evidence>
<dbReference type="Gene3D" id="1.10.10.10">
    <property type="entry name" value="Winged helix-like DNA-binding domain superfamily/Winged helix DNA-binding domain"/>
    <property type="match status" value="1"/>
</dbReference>
<evidence type="ECO:0000256" key="8">
    <source>
        <dbReference type="ARBA" id="ARBA00049348"/>
    </source>
</evidence>
<dbReference type="STRING" id="146817.SAMN04488502_102285"/>
<feature type="active site" description="Nucleophile; methyl group acceptor" evidence="9">
    <location>
        <position position="142"/>
    </location>
</feature>
<dbReference type="NCBIfam" id="TIGR00589">
    <property type="entry name" value="ogt"/>
    <property type="match status" value="1"/>
</dbReference>
<dbReference type="HAMAP" id="MF_00772">
    <property type="entry name" value="OGT"/>
    <property type="match status" value="1"/>
</dbReference>
<dbReference type="AlphaFoldDB" id="A0A1G9QUT1"/>